<sequence length="117" mass="13500">MPRLGKSSASFSHIADWRCREVRQRWWIIFFHTVKAAMDLSVKPAAAFLSLICSCCRGGSPWVANELKGVEDSFYVEVRDSLEVLEATWTWRFEVGEGGESLNAKWFFFTNVHSYEE</sequence>
<name>A0A0S3SH57_PHAAN</name>
<proteinExistence type="predicted"/>
<keyword evidence="2" id="KW-1185">Reference proteome</keyword>
<reference evidence="1 2" key="1">
    <citation type="journal article" date="2015" name="Sci. Rep.">
        <title>The power of single molecule real-time sequencing technology in the de novo assembly of a eukaryotic genome.</title>
        <authorList>
            <person name="Sakai H."/>
            <person name="Naito K."/>
            <person name="Ogiso-Tanaka E."/>
            <person name="Takahashi Y."/>
            <person name="Iseki K."/>
            <person name="Muto C."/>
            <person name="Satou K."/>
            <person name="Teruya K."/>
            <person name="Shiroma A."/>
            <person name="Shimoji M."/>
            <person name="Hirano T."/>
            <person name="Itoh T."/>
            <person name="Kaga A."/>
            <person name="Tomooka N."/>
        </authorList>
    </citation>
    <scope>NUCLEOTIDE SEQUENCE [LARGE SCALE GENOMIC DNA]</scope>
    <source>
        <strain evidence="2">cv. Shumari</strain>
    </source>
</reference>
<protein>
    <submittedName>
        <fullName evidence="1">Uncharacterized protein</fullName>
    </submittedName>
</protein>
<organism evidence="1 2">
    <name type="scientific">Vigna angularis var. angularis</name>
    <dbReference type="NCBI Taxonomy" id="157739"/>
    <lineage>
        <taxon>Eukaryota</taxon>
        <taxon>Viridiplantae</taxon>
        <taxon>Streptophyta</taxon>
        <taxon>Embryophyta</taxon>
        <taxon>Tracheophyta</taxon>
        <taxon>Spermatophyta</taxon>
        <taxon>Magnoliopsida</taxon>
        <taxon>eudicotyledons</taxon>
        <taxon>Gunneridae</taxon>
        <taxon>Pentapetalae</taxon>
        <taxon>rosids</taxon>
        <taxon>fabids</taxon>
        <taxon>Fabales</taxon>
        <taxon>Fabaceae</taxon>
        <taxon>Papilionoideae</taxon>
        <taxon>50 kb inversion clade</taxon>
        <taxon>NPAAA clade</taxon>
        <taxon>indigoferoid/millettioid clade</taxon>
        <taxon>Phaseoleae</taxon>
        <taxon>Vigna</taxon>
    </lineage>
</organism>
<gene>
    <name evidence="1" type="primary">Vigan.07G089000</name>
    <name evidence="1" type="ORF">VIGAN_07089000</name>
</gene>
<evidence type="ECO:0000313" key="1">
    <source>
        <dbReference type="EMBL" id="BAT92211.1"/>
    </source>
</evidence>
<accession>A0A0S3SH57</accession>
<dbReference type="Proteomes" id="UP000291084">
    <property type="component" value="Chromosome 7"/>
</dbReference>
<dbReference type="AlphaFoldDB" id="A0A0S3SH57"/>
<dbReference type="EMBL" id="AP015040">
    <property type="protein sequence ID" value="BAT92211.1"/>
    <property type="molecule type" value="Genomic_DNA"/>
</dbReference>
<evidence type="ECO:0000313" key="2">
    <source>
        <dbReference type="Proteomes" id="UP000291084"/>
    </source>
</evidence>